<dbReference type="AlphaFoldDB" id="A0ABD2CMP0"/>
<dbReference type="Proteomes" id="UP001607303">
    <property type="component" value="Unassembled WGS sequence"/>
</dbReference>
<keyword evidence="2" id="KW-1185">Reference proteome</keyword>
<evidence type="ECO:0000313" key="1">
    <source>
        <dbReference type="EMBL" id="KAL2746372.1"/>
    </source>
</evidence>
<dbReference type="EMBL" id="JAYRBN010000037">
    <property type="protein sequence ID" value="KAL2746372.1"/>
    <property type="molecule type" value="Genomic_DNA"/>
</dbReference>
<accession>A0ABD2CMP0</accession>
<organism evidence="1 2">
    <name type="scientific">Vespula maculifrons</name>
    <name type="common">Eastern yellow jacket</name>
    <name type="synonym">Wasp</name>
    <dbReference type="NCBI Taxonomy" id="7453"/>
    <lineage>
        <taxon>Eukaryota</taxon>
        <taxon>Metazoa</taxon>
        <taxon>Ecdysozoa</taxon>
        <taxon>Arthropoda</taxon>
        <taxon>Hexapoda</taxon>
        <taxon>Insecta</taxon>
        <taxon>Pterygota</taxon>
        <taxon>Neoptera</taxon>
        <taxon>Endopterygota</taxon>
        <taxon>Hymenoptera</taxon>
        <taxon>Apocrita</taxon>
        <taxon>Aculeata</taxon>
        <taxon>Vespoidea</taxon>
        <taxon>Vespidae</taxon>
        <taxon>Vespinae</taxon>
        <taxon>Vespula</taxon>
    </lineage>
</organism>
<proteinExistence type="predicted"/>
<comment type="caution">
    <text evidence="1">The sequence shown here is derived from an EMBL/GenBank/DDBJ whole genome shotgun (WGS) entry which is preliminary data.</text>
</comment>
<reference evidence="1 2" key="1">
    <citation type="journal article" date="2024" name="Ann. Entomol. Soc. Am.">
        <title>Genomic analyses of the southern and eastern yellowjacket wasps (Hymenoptera: Vespidae) reveal evolutionary signatures of social life.</title>
        <authorList>
            <person name="Catto M.A."/>
            <person name="Caine P.B."/>
            <person name="Orr S.E."/>
            <person name="Hunt B.G."/>
            <person name="Goodisman M.A.D."/>
        </authorList>
    </citation>
    <scope>NUCLEOTIDE SEQUENCE [LARGE SCALE GENOMIC DNA]</scope>
    <source>
        <strain evidence="1">232</strain>
        <tissue evidence="1">Head and thorax</tissue>
    </source>
</reference>
<evidence type="ECO:0000313" key="2">
    <source>
        <dbReference type="Proteomes" id="UP001607303"/>
    </source>
</evidence>
<name>A0ABD2CMP0_VESMC</name>
<sequence>MKIGLSLSGKLDDHILVEGVARIKGDIDDRGEDDAKGNCKETQGRRLKKKEGLSLRENIVYKTWNEETTRRLIPRACREIQNLLPGCFGRRKRPNSTSSFGDHARILLPGIARFPISMHSRATYRTILLVSPPGPPDYYVEIIEDFERVTCKASEVKLRRVKRLHHNKNEGSHNFASLGGSNPFHDLSRKANPFLHR</sequence>
<gene>
    <name evidence="1" type="ORF">V1477_004742</name>
</gene>
<protein>
    <submittedName>
        <fullName evidence="1">Uncharacterized protein</fullName>
    </submittedName>
</protein>